<evidence type="ECO:0000313" key="3">
    <source>
        <dbReference type="Proteomes" id="UP000194127"/>
    </source>
</evidence>
<keyword evidence="3" id="KW-1185">Reference proteome</keyword>
<reference evidence="2 3" key="1">
    <citation type="submission" date="2017-04" db="EMBL/GenBank/DDBJ databases">
        <title>Genome Sequence of the Model Brown-Rot Fungus Postia placenta SB12.</title>
        <authorList>
            <consortium name="DOE Joint Genome Institute"/>
            <person name="Gaskell J."/>
            <person name="Kersten P."/>
            <person name="Larrondo L.F."/>
            <person name="Canessa P."/>
            <person name="Martinez D."/>
            <person name="Hibbett D."/>
            <person name="Schmoll M."/>
            <person name="Kubicek C.P."/>
            <person name="Martinez A.T."/>
            <person name="Yadav J."/>
            <person name="Master E."/>
            <person name="Magnuson J.K."/>
            <person name="James T."/>
            <person name="Yaver D."/>
            <person name="Berka R."/>
            <person name="Labutti K."/>
            <person name="Lipzen A."/>
            <person name="Aerts A."/>
            <person name="Barry K."/>
            <person name="Henrissat B."/>
            <person name="Blanchette R."/>
            <person name="Grigoriev I."/>
            <person name="Cullen D."/>
        </authorList>
    </citation>
    <scope>NUCLEOTIDE SEQUENCE [LARGE SCALE GENOMIC DNA]</scope>
    <source>
        <strain evidence="2 3">MAD-698-R-SB12</strain>
    </source>
</reference>
<dbReference type="RefSeq" id="XP_024339286.1">
    <property type="nucleotide sequence ID" value="XM_024477658.1"/>
</dbReference>
<protein>
    <submittedName>
        <fullName evidence="2">Uncharacterized protein</fullName>
    </submittedName>
</protein>
<feature type="region of interest" description="Disordered" evidence="1">
    <location>
        <begin position="188"/>
        <end position="223"/>
    </location>
</feature>
<gene>
    <name evidence="2" type="ORF">POSPLADRAFT_1040049</name>
</gene>
<evidence type="ECO:0000313" key="2">
    <source>
        <dbReference type="EMBL" id="OSX62492.1"/>
    </source>
</evidence>
<organism evidence="2 3">
    <name type="scientific">Postia placenta MAD-698-R-SB12</name>
    <dbReference type="NCBI Taxonomy" id="670580"/>
    <lineage>
        <taxon>Eukaryota</taxon>
        <taxon>Fungi</taxon>
        <taxon>Dikarya</taxon>
        <taxon>Basidiomycota</taxon>
        <taxon>Agaricomycotina</taxon>
        <taxon>Agaricomycetes</taxon>
        <taxon>Polyporales</taxon>
        <taxon>Adustoporiaceae</taxon>
        <taxon>Rhodonia</taxon>
    </lineage>
</organism>
<proteinExistence type="predicted"/>
<dbReference type="Proteomes" id="UP000194127">
    <property type="component" value="Unassembled WGS sequence"/>
</dbReference>
<accession>A0A1X6N1Z3</accession>
<evidence type="ECO:0000256" key="1">
    <source>
        <dbReference type="SAM" id="MobiDB-lite"/>
    </source>
</evidence>
<dbReference type="GeneID" id="36322608"/>
<name>A0A1X6N1Z3_9APHY</name>
<feature type="compositionally biased region" description="Low complexity" evidence="1">
    <location>
        <begin position="82"/>
        <end position="91"/>
    </location>
</feature>
<feature type="compositionally biased region" description="Basic and acidic residues" evidence="1">
    <location>
        <begin position="192"/>
        <end position="219"/>
    </location>
</feature>
<dbReference type="EMBL" id="KZ110597">
    <property type="protein sequence ID" value="OSX62492.1"/>
    <property type="molecule type" value="Genomic_DNA"/>
</dbReference>
<feature type="region of interest" description="Disordered" evidence="1">
    <location>
        <begin position="39"/>
        <end position="91"/>
    </location>
</feature>
<dbReference type="OrthoDB" id="3215907at2759"/>
<feature type="region of interest" description="Disordered" evidence="1">
    <location>
        <begin position="104"/>
        <end position="166"/>
    </location>
</feature>
<dbReference type="AlphaFoldDB" id="A0A1X6N1Z3"/>
<sequence length="261" mass="28873">MNATSTILYSTPPTTNILDAQQRHRLIRSARKLGAVLGSTPQLREPAPEPIPIALPLGPTTSSKSARRHARLFSPDSSRPGTPSSSLYTSSTNSSYASLAASLPLPPKAQKAKSPKTPRACKELPRPLVLRLHAVPMPPSDPRLPAAPMTPTPATPATPLSPSAPEARRRRMAKLTRTLGENVPLDLVFPSRQERERRQKDMRREECHEPQENERESRRRSASLDLGASHVWAAGGNGWTGEWNRRDIREVQQQLRALRVR</sequence>